<keyword evidence="6" id="KW-0677">Repeat</keyword>
<feature type="compositionally biased region" description="Polar residues" evidence="13">
    <location>
        <begin position="1043"/>
        <end position="1052"/>
    </location>
</feature>
<organism evidence="15 16">
    <name type="scientific">Scleropages formosus</name>
    <name type="common">Asian bonytongue</name>
    <name type="synonym">Osteoglossum formosum</name>
    <dbReference type="NCBI Taxonomy" id="113540"/>
    <lineage>
        <taxon>Eukaryota</taxon>
        <taxon>Metazoa</taxon>
        <taxon>Chordata</taxon>
        <taxon>Craniata</taxon>
        <taxon>Vertebrata</taxon>
        <taxon>Euteleostomi</taxon>
        <taxon>Actinopterygii</taxon>
        <taxon>Neopterygii</taxon>
        <taxon>Teleostei</taxon>
        <taxon>Osteoglossocephala</taxon>
        <taxon>Osteoglossomorpha</taxon>
        <taxon>Osteoglossiformes</taxon>
        <taxon>Osteoglossidae</taxon>
        <taxon>Scleropages</taxon>
    </lineage>
</organism>
<evidence type="ECO:0000313" key="16">
    <source>
        <dbReference type="Proteomes" id="UP000694397"/>
    </source>
</evidence>
<feature type="region of interest" description="Disordered" evidence="13">
    <location>
        <begin position="159"/>
        <end position="202"/>
    </location>
</feature>
<dbReference type="Pfam" id="PF24540">
    <property type="entry name" value="zf-C2H2_REST"/>
    <property type="match status" value="1"/>
</dbReference>
<keyword evidence="11" id="KW-0539">Nucleus</keyword>
<evidence type="ECO:0000256" key="8">
    <source>
        <dbReference type="ARBA" id="ARBA00022833"/>
    </source>
</evidence>
<feature type="compositionally biased region" description="Acidic residues" evidence="13">
    <location>
        <begin position="159"/>
        <end position="171"/>
    </location>
</feature>
<gene>
    <name evidence="15" type="primary">REST</name>
    <name evidence="15" type="synonym">rest</name>
</gene>
<dbReference type="PANTHER" id="PTHR24403">
    <property type="entry name" value="ZINC FINGER PROTEIN"/>
    <property type="match status" value="1"/>
</dbReference>
<keyword evidence="10" id="KW-0804">Transcription</keyword>
<dbReference type="GeneTree" id="ENSGT00940000155341"/>
<evidence type="ECO:0000256" key="11">
    <source>
        <dbReference type="ARBA" id="ARBA00023242"/>
    </source>
</evidence>
<proteinExistence type="predicted"/>
<dbReference type="InterPro" id="IPR050688">
    <property type="entry name" value="Zinc_finger/UBP_domain"/>
</dbReference>
<evidence type="ECO:0000256" key="3">
    <source>
        <dbReference type="ARBA" id="ARBA00022490"/>
    </source>
</evidence>
<evidence type="ECO:0000259" key="14">
    <source>
        <dbReference type="PROSITE" id="PS50157"/>
    </source>
</evidence>
<dbReference type="OrthoDB" id="427030at2759"/>
<keyword evidence="16" id="KW-1185">Reference proteome</keyword>
<evidence type="ECO:0000256" key="1">
    <source>
        <dbReference type="ARBA" id="ARBA00004123"/>
    </source>
</evidence>
<dbReference type="GO" id="GO:0005737">
    <property type="term" value="C:cytoplasm"/>
    <property type="evidence" value="ECO:0007669"/>
    <property type="project" value="UniProtKB-SubCell"/>
</dbReference>
<evidence type="ECO:0000256" key="13">
    <source>
        <dbReference type="SAM" id="MobiDB-lite"/>
    </source>
</evidence>
<feature type="compositionally biased region" description="Low complexity" evidence="13">
    <location>
        <begin position="478"/>
        <end position="527"/>
    </location>
</feature>
<feature type="compositionally biased region" description="Polar residues" evidence="13">
    <location>
        <begin position="885"/>
        <end position="895"/>
    </location>
</feature>
<evidence type="ECO:0000256" key="7">
    <source>
        <dbReference type="ARBA" id="ARBA00022771"/>
    </source>
</evidence>
<name>A0A8C9QNM7_SCLFO</name>
<keyword evidence="4" id="KW-0678">Repressor</keyword>
<dbReference type="SMART" id="SM00355">
    <property type="entry name" value="ZnF_C2H2"/>
    <property type="match status" value="9"/>
</dbReference>
<feature type="compositionally biased region" description="Basic and acidic residues" evidence="13">
    <location>
        <begin position="694"/>
        <end position="856"/>
    </location>
</feature>
<dbReference type="InterPro" id="IPR036236">
    <property type="entry name" value="Znf_C2H2_sf"/>
</dbReference>
<evidence type="ECO:0000256" key="2">
    <source>
        <dbReference type="ARBA" id="ARBA00004496"/>
    </source>
</evidence>
<dbReference type="SUPFAM" id="SSF57667">
    <property type="entry name" value="beta-beta-alpha zinc fingers"/>
    <property type="match status" value="3"/>
</dbReference>
<protein>
    <submittedName>
        <fullName evidence="15">RE1-silencing transcription factor</fullName>
    </submittedName>
</protein>
<dbReference type="GO" id="GO:0045944">
    <property type="term" value="P:positive regulation of transcription by RNA polymerase II"/>
    <property type="evidence" value="ECO:0007669"/>
    <property type="project" value="TreeGrafter"/>
</dbReference>
<dbReference type="GO" id="GO:0045596">
    <property type="term" value="P:negative regulation of cell differentiation"/>
    <property type="evidence" value="ECO:0007669"/>
    <property type="project" value="UniProtKB-ARBA"/>
</dbReference>
<dbReference type="Ensembl" id="ENSSFOT00015001294.2">
    <property type="protein sequence ID" value="ENSSFOP00015001260.1"/>
    <property type="gene ID" value="ENSSFOG00015000910.2"/>
</dbReference>
<feature type="compositionally biased region" description="Polar residues" evidence="13">
    <location>
        <begin position="1068"/>
        <end position="1077"/>
    </location>
</feature>
<evidence type="ECO:0000256" key="9">
    <source>
        <dbReference type="ARBA" id="ARBA00023015"/>
    </source>
</evidence>
<evidence type="ECO:0000256" key="10">
    <source>
        <dbReference type="ARBA" id="ARBA00023163"/>
    </source>
</evidence>
<evidence type="ECO:0000256" key="12">
    <source>
        <dbReference type="PROSITE-ProRule" id="PRU00042"/>
    </source>
</evidence>
<dbReference type="GO" id="GO:0008270">
    <property type="term" value="F:zinc ion binding"/>
    <property type="evidence" value="ECO:0007669"/>
    <property type="project" value="UniProtKB-KW"/>
</dbReference>
<feature type="region of interest" description="Disordered" evidence="13">
    <location>
        <begin position="545"/>
        <end position="1017"/>
    </location>
</feature>
<keyword evidence="9" id="KW-0805">Transcription regulation</keyword>
<dbReference type="PROSITE" id="PS50157">
    <property type="entry name" value="ZINC_FINGER_C2H2_2"/>
    <property type="match status" value="4"/>
</dbReference>
<feature type="compositionally biased region" description="Basic and acidic residues" evidence="13">
    <location>
        <begin position="581"/>
        <end position="597"/>
    </location>
</feature>
<comment type="subcellular location">
    <subcellularLocation>
        <location evidence="2">Cytoplasm</location>
    </subcellularLocation>
    <subcellularLocation>
        <location evidence="1">Nucleus</location>
    </subcellularLocation>
</comment>
<keyword evidence="5" id="KW-0479">Metal-binding</keyword>
<dbReference type="FunFam" id="3.30.160.60:FF:000805">
    <property type="entry name" value="RE1-silencing transcription factor B"/>
    <property type="match status" value="1"/>
</dbReference>
<evidence type="ECO:0000256" key="6">
    <source>
        <dbReference type="ARBA" id="ARBA00022737"/>
    </source>
</evidence>
<feature type="domain" description="C2H2-type" evidence="14">
    <location>
        <begin position="376"/>
        <end position="404"/>
    </location>
</feature>
<dbReference type="Gene3D" id="3.30.160.60">
    <property type="entry name" value="Classic Zinc Finger"/>
    <property type="match status" value="5"/>
</dbReference>
<dbReference type="FunFam" id="3.30.160.60:FF:000952">
    <property type="entry name" value="RE1-silencing transcription factor B"/>
    <property type="match status" value="1"/>
</dbReference>
<dbReference type="FunFam" id="3.30.160.60:FF:000662">
    <property type="entry name" value="RE1-silencing transcription factor A"/>
    <property type="match status" value="1"/>
</dbReference>
<accession>A0A8C9QNM7</accession>
<feature type="domain" description="C2H2-type" evidence="14">
    <location>
        <begin position="260"/>
        <end position="287"/>
    </location>
</feature>
<reference evidence="15" key="2">
    <citation type="submission" date="2025-08" db="UniProtKB">
        <authorList>
            <consortium name="Ensembl"/>
        </authorList>
    </citation>
    <scope>IDENTIFICATION</scope>
</reference>
<feature type="compositionally biased region" description="Polar residues" evidence="13">
    <location>
        <begin position="550"/>
        <end position="566"/>
    </location>
</feature>
<reference evidence="15 16" key="1">
    <citation type="submission" date="2019-04" db="EMBL/GenBank/DDBJ databases">
        <authorList>
            <consortium name="Wellcome Sanger Institute Data Sharing"/>
        </authorList>
    </citation>
    <scope>NUCLEOTIDE SEQUENCE [LARGE SCALE GENOMIC DNA]</scope>
</reference>
<evidence type="ECO:0000256" key="4">
    <source>
        <dbReference type="ARBA" id="ARBA00022491"/>
    </source>
</evidence>
<dbReference type="Pfam" id="PF13909">
    <property type="entry name" value="zf-H2C2_5"/>
    <property type="match status" value="1"/>
</dbReference>
<feature type="compositionally biased region" description="Low complexity" evidence="13">
    <location>
        <begin position="918"/>
        <end position="929"/>
    </location>
</feature>
<sequence length="1221" mass="137979">MCWNVRGRCGDQHLLERKVFARRSPRSSSPPRVSTIPLRGSSMAAQTVYPIGVGMFTPVVAVPIGNESQAVSDLAAPQLVMLANVALTSESNGCDCLVEEKQMVELKTVCSSYSDSEDESLPRFGGYDGHIEQPAVHYPEAQPAPPCQAVPAVEVQQPEEMEQMREAEEDTTGVPERDPSPTWGKRKRVQRPTEAPKKKKPFHCKPCQYQAECEEEFVHHIRKHSAKKLMVVGGAEDEEPAKEPATGEGGDTPICAKGVIRCDRCGYNTNRYDHYVAHLKHHTKEGESQRIYKCTICTYTTVSQYHWKKHLRNHFPSKLYTCSQCCYFSDRKNNYVQHIRTHTGERPFRCPYCKYSSSQKTHLTRHMRTHSGERPFKCETCSYLAANQHEVTRHARQVHNGPKPLSCPHCQYKTADRSNYKKHVELHINPRQFLCPVCSYAASKKCNLQYHIKSRHPDCSEITMDVSKVKLRVKKPESTSTSNPSSSTTSTSNPSSSNSSTPSSRSSATSDCSSISNSSSTSASSSTYYKDDGNTQYMLTGIKEKKKATKQGNTSSEDQQNLTPINLSMKKPSKPGLVPNADKERKERTPKRGEQATDKGGTGKVEKVQVEDKSTEKQSMRAERSERREKSLGKVQRKDDRPDHSGKRAENGTCKAERKREKERKKAARATRSAEDAEVRAPPKRGRIAGKMTSAEEKEKVEKKKERVQRADKEKAERERLEKERIEKEREEQEKANKERMEKEREEKERVEKEREEREKAEKLRVEKEKEEKERTEKEKMEREKKEKERMEKEGEEKEQAEKKVERAEKQQLEKERQEKGSAEKERMEKEMAEKKRIEEKTDQAEKERVEKEKMEQTMQTKIKKVKLIKSTPQKVVNVAGGPQGTEQNIASSQELPGKPDKSEALTKGGKRKADGVEPSQLQQQPPEQRSGCRKSKRRKEETDPQATSLRSRRKAPTCFQATKDTLTEKLNLPVKLEMKGKKAKGKRKSSLGEAGPEMSDNSEVKTSPVEDIAENELEKEMPPMVVHPAALEEEHQTAVEENFQTNLSQEASARKAVNKVGPEKVETPNNSQSSTEGAPAEDRRAEAQCREISSAPKDTTEVQKEVPDSGQDDRGEPSSPLDLPRTGHKPSDTEEDEGIHSHDGSDISDNVSEGSDDSGLSGSGKLAGPETPTEAPSTPLASHTCIFCDRTFPMEVEYRRHLNRHLVNVYYLESATKEHE</sequence>
<dbReference type="PANTHER" id="PTHR24403:SF102">
    <property type="entry name" value="RE1-SILENCING TRANSCRIPTION FACTOR"/>
    <property type="match status" value="1"/>
</dbReference>
<evidence type="ECO:0000313" key="15">
    <source>
        <dbReference type="Ensembl" id="ENSSFOP00015001260.1"/>
    </source>
</evidence>
<keyword evidence="3" id="KW-0963">Cytoplasm</keyword>
<feature type="domain" description="C2H2-type" evidence="14">
    <location>
        <begin position="320"/>
        <end position="347"/>
    </location>
</feature>
<feature type="compositionally biased region" description="Basic and acidic residues" evidence="13">
    <location>
        <begin position="604"/>
        <end position="660"/>
    </location>
</feature>
<dbReference type="Proteomes" id="UP000694397">
    <property type="component" value="Chromosome 5"/>
</dbReference>
<feature type="region of interest" description="Disordered" evidence="13">
    <location>
        <begin position="472"/>
        <end position="533"/>
    </location>
</feature>
<feature type="compositionally biased region" description="Basic and acidic residues" evidence="13">
    <location>
        <begin position="1099"/>
        <end position="1117"/>
    </location>
</feature>
<feature type="domain" description="C2H2-type" evidence="14">
    <location>
        <begin position="348"/>
        <end position="375"/>
    </location>
</feature>
<evidence type="ECO:0000256" key="5">
    <source>
        <dbReference type="ARBA" id="ARBA00022723"/>
    </source>
</evidence>
<keyword evidence="8" id="KW-0862">Zinc</keyword>
<dbReference type="FunFam" id="3.30.160.60:FF:000395">
    <property type="entry name" value="zinc finger protein 513"/>
    <property type="match status" value="1"/>
</dbReference>
<dbReference type="InterPro" id="IPR057281">
    <property type="entry name" value="Zfn-C2H2_REST"/>
</dbReference>
<feature type="region of interest" description="Disordered" evidence="13">
    <location>
        <begin position="1030"/>
        <end position="1181"/>
    </location>
</feature>
<dbReference type="GO" id="GO:0005634">
    <property type="term" value="C:nucleus"/>
    <property type="evidence" value="ECO:0007669"/>
    <property type="project" value="UniProtKB-SubCell"/>
</dbReference>
<feature type="compositionally biased region" description="Low complexity" evidence="13">
    <location>
        <begin position="1158"/>
        <end position="1169"/>
    </location>
</feature>
<feature type="compositionally biased region" description="Basic and acidic residues" evidence="13">
    <location>
        <begin position="672"/>
        <end position="681"/>
    </location>
</feature>
<reference evidence="15" key="3">
    <citation type="submission" date="2025-09" db="UniProtKB">
        <authorList>
            <consortium name="Ensembl"/>
        </authorList>
    </citation>
    <scope>IDENTIFICATION</scope>
</reference>
<dbReference type="PROSITE" id="PS00028">
    <property type="entry name" value="ZINC_FINGER_C2H2_1"/>
    <property type="match status" value="1"/>
</dbReference>
<dbReference type="InterPro" id="IPR013087">
    <property type="entry name" value="Znf_C2H2_type"/>
</dbReference>
<dbReference type="AlphaFoldDB" id="A0A8C9QNM7"/>
<keyword evidence="7 12" id="KW-0863">Zinc-finger</keyword>
<feature type="compositionally biased region" description="Basic and acidic residues" evidence="13">
    <location>
        <begin position="1081"/>
        <end position="1090"/>
    </location>
</feature>
<dbReference type="GO" id="GO:0045664">
    <property type="term" value="P:regulation of neuron differentiation"/>
    <property type="evidence" value="ECO:0007669"/>
    <property type="project" value="UniProtKB-ARBA"/>
</dbReference>
<dbReference type="FunFam" id="3.30.160.60:FF:002187">
    <property type="entry name" value="RE1-silencing transcription factor"/>
    <property type="match status" value="1"/>
</dbReference>